<name>A0A1L9BAE1_9BACT</name>
<gene>
    <name evidence="2" type="ORF">BON30_16890</name>
</gene>
<feature type="transmembrane region" description="Helical" evidence="1">
    <location>
        <begin position="242"/>
        <end position="263"/>
    </location>
</feature>
<dbReference type="Proteomes" id="UP000182229">
    <property type="component" value="Unassembled WGS sequence"/>
</dbReference>
<evidence type="ECO:0000256" key="1">
    <source>
        <dbReference type="SAM" id="Phobius"/>
    </source>
</evidence>
<dbReference type="PANTHER" id="PTHR43471">
    <property type="entry name" value="ABC TRANSPORTER PERMEASE"/>
    <property type="match status" value="1"/>
</dbReference>
<evidence type="ECO:0000313" key="3">
    <source>
        <dbReference type="Proteomes" id="UP000182229"/>
    </source>
</evidence>
<keyword evidence="1" id="KW-1133">Transmembrane helix</keyword>
<dbReference type="AlphaFoldDB" id="A0A1L9BAE1"/>
<dbReference type="EMBL" id="MPIN01000004">
    <property type="protein sequence ID" value="OJH39209.1"/>
    <property type="molecule type" value="Genomic_DNA"/>
</dbReference>
<keyword evidence="3" id="KW-1185">Reference proteome</keyword>
<feature type="transmembrane region" description="Helical" evidence="1">
    <location>
        <begin position="181"/>
        <end position="201"/>
    </location>
</feature>
<keyword evidence="1" id="KW-0472">Membrane</keyword>
<dbReference type="Pfam" id="PF12679">
    <property type="entry name" value="ABC2_membrane_2"/>
    <property type="match status" value="1"/>
</dbReference>
<feature type="transmembrane region" description="Helical" evidence="1">
    <location>
        <begin position="207"/>
        <end position="230"/>
    </location>
</feature>
<dbReference type="STRING" id="83449.BON30_16890"/>
<proteinExistence type="predicted"/>
<dbReference type="Pfam" id="PF12040">
    <property type="entry name" value="DUF3526"/>
    <property type="match status" value="1"/>
</dbReference>
<organism evidence="2 3">
    <name type="scientific">Cystobacter ferrugineus</name>
    <dbReference type="NCBI Taxonomy" id="83449"/>
    <lineage>
        <taxon>Bacteria</taxon>
        <taxon>Pseudomonadati</taxon>
        <taxon>Myxococcota</taxon>
        <taxon>Myxococcia</taxon>
        <taxon>Myxococcales</taxon>
        <taxon>Cystobacterineae</taxon>
        <taxon>Archangiaceae</taxon>
        <taxon>Cystobacter</taxon>
    </lineage>
</organism>
<protein>
    <submittedName>
        <fullName evidence="2">ABC transporter permease</fullName>
    </submittedName>
</protein>
<reference evidence="2 3" key="2">
    <citation type="submission" date="2016-12" db="EMBL/GenBank/DDBJ databases">
        <title>Draft Genome Sequence of Cystobacter ferrugineus Strain Cbfe23.</title>
        <authorList>
            <person name="Akbar S."/>
            <person name="Dowd S.E."/>
            <person name="Stevens D.C."/>
        </authorList>
    </citation>
    <scope>NUCLEOTIDE SEQUENCE [LARGE SCALE GENOMIC DNA]</scope>
    <source>
        <strain evidence="2 3">Cbfe23</strain>
    </source>
</reference>
<accession>A0A1L9BAE1</accession>
<dbReference type="PANTHER" id="PTHR43471:SF1">
    <property type="entry name" value="ABC TRANSPORTER PERMEASE PROTEIN NOSY-RELATED"/>
    <property type="match status" value="1"/>
</dbReference>
<feature type="transmembrane region" description="Helical" evidence="1">
    <location>
        <begin position="133"/>
        <end position="153"/>
    </location>
</feature>
<sequence>MNAWKAELRLLFRARLSAGALLLLLVLTALSVAAGLAATARQQAVIARVEAAQGRDLASVTREYGKPDGDAGSAAYYTFHLTTDPPSPLAFAALGQRDVQPYVLRVRLLGLQSQLYESETLNPELALAGPFDFAFVLTYLVPLVLIALMHDLVSGEREAGRLRLLVSLPVSGRGVWGRRGVLRYLLVLGALLVPFVTGAAIARAPVVATFAIALAAALYVAFWWGLALWVAARGWSSAANGAALMACWIVLTLLAPALANAVISRAIPVARGVDLTLAQRERVHRAWDIPKEETFRPFFVKHPEWRDTPPVLGRFHWKWYYAMHEVGDEGVSAEVADYRQSMTDREVWTARLGWLLPAAAVQTLLHRAADSDLRAHLAYQRSIEAFHTRLRDFYYPYLFQERPFQKADFERLPRYQPRPSSASLPISPMIGLLVLAALVSGAAIRGVRALSSSAAREATGASPWGVRP</sequence>
<evidence type="ECO:0000313" key="2">
    <source>
        <dbReference type="EMBL" id="OJH39209.1"/>
    </source>
</evidence>
<dbReference type="RefSeq" id="WP_071899378.1">
    <property type="nucleotide sequence ID" value="NZ_MPIN01000004.1"/>
</dbReference>
<comment type="caution">
    <text evidence="2">The sequence shown here is derived from an EMBL/GenBank/DDBJ whole genome shotgun (WGS) entry which is preliminary data.</text>
</comment>
<dbReference type="InterPro" id="IPR021913">
    <property type="entry name" value="DUF3526"/>
</dbReference>
<keyword evidence="1" id="KW-0812">Transmembrane</keyword>
<reference evidence="3" key="1">
    <citation type="submission" date="2016-11" db="EMBL/GenBank/DDBJ databases">
        <authorList>
            <person name="Shukria A."/>
            <person name="Stevens D.C."/>
        </authorList>
    </citation>
    <scope>NUCLEOTIDE SEQUENCE [LARGE SCALE GENOMIC DNA]</scope>
    <source>
        <strain evidence="3">Cbfe23</strain>
    </source>
</reference>
<dbReference type="OrthoDB" id="6016419at2"/>